<dbReference type="OrthoDB" id="7063097at2"/>
<dbReference type="InterPro" id="IPR036249">
    <property type="entry name" value="Thioredoxin-like_sf"/>
</dbReference>
<dbReference type="RefSeq" id="WP_107941597.1">
    <property type="nucleotide sequence ID" value="NZ_QANS01000008.1"/>
</dbReference>
<organism evidence="1 2">
    <name type="scientific">Stenotrophobium rhamnosiphilum</name>
    <dbReference type="NCBI Taxonomy" id="2029166"/>
    <lineage>
        <taxon>Bacteria</taxon>
        <taxon>Pseudomonadati</taxon>
        <taxon>Pseudomonadota</taxon>
        <taxon>Gammaproteobacteria</taxon>
        <taxon>Nevskiales</taxon>
        <taxon>Nevskiaceae</taxon>
        <taxon>Stenotrophobium</taxon>
    </lineage>
</organism>
<name>A0A2T5MBG8_9GAMM</name>
<gene>
    <name evidence="1" type="ORF">CJD38_17045</name>
</gene>
<evidence type="ECO:0000313" key="1">
    <source>
        <dbReference type="EMBL" id="PTU29066.1"/>
    </source>
</evidence>
<dbReference type="Proteomes" id="UP000244248">
    <property type="component" value="Unassembled WGS sequence"/>
</dbReference>
<protein>
    <submittedName>
        <fullName evidence="1">Uncharacterized protein</fullName>
    </submittedName>
</protein>
<reference evidence="1 2" key="1">
    <citation type="submission" date="2018-04" db="EMBL/GenBank/DDBJ databases">
        <title>Novel species isolated from glacier.</title>
        <authorList>
            <person name="Liu Q."/>
            <person name="Xin Y.-H."/>
        </authorList>
    </citation>
    <scope>NUCLEOTIDE SEQUENCE [LARGE SCALE GENOMIC DNA]</scope>
    <source>
        <strain evidence="1 2">GT1R17</strain>
    </source>
</reference>
<comment type="caution">
    <text evidence="1">The sequence shown here is derived from an EMBL/GenBank/DDBJ whole genome shotgun (WGS) entry which is preliminary data.</text>
</comment>
<accession>A0A2T5MBG8</accession>
<proteinExistence type="predicted"/>
<dbReference type="EMBL" id="QANS01000008">
    <property type="protein sequence ID" value="PTU29066.1"/>
    <property type="molecule type" value="Genomic_DNA"/>
</dbReference>
<keyword evidence="2" id="KW-1185">Reference proteome</keyword>
<evidence type="ECO:0000313" key="2">
    <source>
        <dbReference type="Proteomes" id="UP000244248"/>
    </source>
</evidence>
<dbReference type="Gene3D" id="3.40.30.10">
    <property type="entry name" value="Glutaredoxin"/>
    <property type="match status" value="1"/>
</dbReference>
<sequence length="227" mass="24552">MSAVTEYLRRAVAPRLVVGLSRKRGLQQLRAAFRRALGLRTNIELFFAFDDPYAAIALPGLIEIAAAHNAKLNLLPLIARGIDGDPAATQRSVHAITDSRRLAQRNGRTLARNTPLAAEDCAFLAAWTIAAAQHPNLNSFVADALAQLWFGSDALPSADTYAAIYQQHIGALPPAVTAEHRASLASNTALLKKLGHWESPAARVAGEWYFAHERLVQIDAHLRALGA</sequence>
<dbReference type="AlphaFoldDB" id="A0A2T5MBG8"/>
<dbReference type="SUPFAM" id="SSF52833">
    <property type="entry name" value="Thioredoxin-like"/>
    <property type="match status" value="1"/>
</dbReference>